<evidence type="ECO:0000313" key="1">
    <source>
        <dbReference type="EMBL" id="SFV70694.1"/>
    </source>
</evidence>
<name>A0A1W1CY06_9ZZZZ</name>
<reference evidence="1" key="1">
    <citation type="submission" date="2016-10" db="EMBL/GenBank/DDBJ databases">
        <authorList>
            <person name="de Groot N.N."/>
        </authorList>
    </citation>
    <scope>NUCLEOTIDE SEQUENCE</scope>
</reference>
<dbReference type="AlphaFoldDB" id="A0A1W1CY06"/>
<dbReference type="EMBL" id="FPHM01000165">
    <property type="protein sequence ID" value="SFV70694.1"/>
    <property type="molecule type" value="Genomic_DNA"/>
</dbReference>
<gene>
    <name evidence="1" type="ORF">MNB_SV-13-304</name>
</gene>
<proteinExistence type="predicted"/>
<accession>A0A1W1CY06</accession>
<protein>
    <submittedName>
        <fullName evidence="1">Uncharacterized protein</fullName>
    </submittedName>
</protein>
<sequence>MRGRVLIYDNDTKRGVIKDNKNNKYDFHIGEWLSEESIVVGKEVNFEIPREDAINIDVKKRRNFVKVFVEWGKSFFEFVCRGRD</sequence>
<organism evidence="1">
    <name type="scientific">hydrothermal vent metagenome</name>
    <dbReference type="NCBI Taxonomy" id="652676"/>
    <lineage>
        <taxon>unclassified sequences</taxon>
        <taxon>metagenomes</taxon>
        <taxon>ecological metagenomes</taxon>
    </lineage>
</organism>